<organism evidence="1 2">
    <name type="scientific">Caenorhabditis nigoni</name>
    <dbReference type="NCBI Taxonomy" id="1611254"/>
    <lineage>
        <taxon>Eukaryota</taxon>
        <taxon>Metazoa</taxon>
        <taxon>Ecdysozoa</taxon>
        <taxon>Nematoda</taxon>
        <taxon>Chromadorea</taxon>
        <taxon>Rhabditida</taxon>
        <taxon>Rhabditina</taxon>
        <taxon>Rhabditomorpha</taxon>
        <taxon>Rhabditoidea</taxon>
        <taxon>Rhabditidae</taxon>
        <taxon>Peloderinae</taxon>
        <taxon>Caenorhabditis</taxon>
    </lineage>
</organism>
<accession>A0A2G5SQQ8</accession>
<dbReference type="PANTHER" id="PTHR21503:SF8">
    <property type="entry name" value="F-BOX ASSOCIATED DOMAIN-CONTAINING PROTEIN-RELATED"/>
    <property type="match status" value="1"/>
</dbReference>
<sequence>MFDTEFFNAEKDDIPCHIKNGSVKMEPYKMKMFKYPALVRDEIIQNMDFADVLNLSTFKRTHPFLRSARYLPELNVDLNSDSTEDCILIYNNEISEEKIMLNPNAKPRKQEISGRKHMSELSVVDLVKHIKRPYEDPRENLIHHLMQTFQFKKKKLRCYRKMDESNDKYLLNIMETFDKVYVSNVGNRNWALTPEDFKVFCKRVKDIFFCLTLKEKIFKFDKAFESEKLYSHCDSNWLDIENLLARENKMKHLQLTDVTEQDVNKILTQWINGTSAVLNSAWFYVLNGTSDLVIFKDIAAKKIDEKESKSDDTDKKCKIFKIYRKCDGKEATVSFTNRLITLYSF</sequence>
<evidence type="ECO:0000313" key="2">
    <source>
        <dbReference type="Proteomes" id="UP000230233"/>
    </source>
</evidence>
<evidence type="ECO:0000313" key="1">
    <source>
        <dbReference type="EMBL" id="PIC17191.1"/>
    </source>
</evidence>
<keyword evidence="2" id="KW-1185">Reference proteome</keyword>
<dbReference type="PANTHER" id="PTHR21503">
    <property type="entry name" value="F-BOX-CONTAINING HYPOTHETICAL PROTEIN C.ELEGANS"/>
    <property type="match status" value="1"/>
</dbReference>
<dbReference type="AlphaFoldDB" id="A0A2G5SQQ8"/>
<dbReference type="OrthoDB" id="5886198at2759"/>
<reference evidence="2" key="1">
    <citation type="submission" date="2017-10" db="EMBL/GenBank/DDBJ databases">
        <title>Rapid genome shrinkage in a self-fertile nematode reveals novel sperm competition proteins.</title>
        <authorList>
            <person name="Yin D."/>
            <person name="Schwarz E.M."/>
            <person name="Thomas C.G."/>
            <person name="Felde R.L."/>
            <person name="Korf I.F."/>
            <person name="Cutter A.D."/>
            <person name="Schartner C.M."/>
            <person name="Ralston E.J."/>
            <person name="Meyer B.J."/>
            <person name="Haag E.S."/>
        </authorList>
    </citation>
    <scope>NUCLEOTIDE SEQUENCE [LARGE SCALE GENOMIC DNA]</scope>
    <source>
        <strain evidence="2">JU1422</strain>
    </source>
</reference>
<dbReference type="Proteomes" id="UP000230233">
    <property type="component" value="Chromosome X"/>
</dbReference>
<evidence type="ECO:0008006" key="3">
    <source>
        <dbReference type="Google" id="ProtNLM"/>
    </source>
</evidence>
<proteinExistence type="predicted"/>
<dbReference type="EMBL" id="PDUG01000006">
    <property type="protein sequence ID" value="PIC17191.1"/>
    <property type="molecule type" value="Genomic_DNA"/>
</dbReference>
<comment type="caution">
    <text evidence="1">The sequence shown here is derived from an EMBL/GenBank/DDBJ whole genome shotgun (WGS) entry which is preliminary data.</text>
</comment>
<name>A0A2G5SQQ8_9PELO</name>
<protein>
    <recommendedName>
        <fullName evidence="3">F-box associated domain-containing protein</fullName>
    </recommendedName>
</protein>
<gene>
    <name evidence="1" type="primary">Cnig_chr_X.g23521</name>
    <name evidence="1" type="ORF">B9Z55_023521</name>
</gene>